<evidence type="ECO:0000313" key="3">
    <source>
        <dbReference type="Proteomes" id="UP001285354"/>
    </source>
</evidence>
<feature type="compositionally biased region" description="Polar residues" evidence="1">
    <location>
        <begin position="151"/>
        <end position="164"/>
    </location>
</feature>
<proteinExistence type="predicted"/>
<feature type="region of interest" description="Disordered" evidence="1">
    <location>
        <begin position="49"/>
        <end position="300"/>
    </location>
</feature>
<name>A0AAD9T7K9_9HELO</name>
<accession>A0AAD9T7K9</accession>
<evidence type="ECO:0000256" key="1">
    <source>
        <dbReference type="SAM" id="MobiDB-lite"/>
    </source>
</evidence>
<dbReference type="AlphaFoldDB" id="A0AAD9T7K9"/>
<dbReference type="EMBL" id="JAUBYV010000001">
    <property type="protein sequence ID" value="KAK2629870.1"/>
    <property type="molecule type" value="Genomic_DNA"/>
</dbReference>
<dbReference type="Proteomes" id="UP001285354">
    <property type="component" value="Unassembled WGS sequence"/>
</dbReference>
<organism evidence="2 3">
    <name type="scientific">Diplocarpon rosae</name>
    <dbReference type="NCBI Taxonomy" id="946125"/>
    <lineage>
        <taxon>Eukaryota</taxon>
        <taxon>Fungi</taxon>
        <taxon>Dikarya</taxon>
        <taxon>Ascomycota</taxon>
        <taxon>Pezizomycotina</taxon>
        <taxon>Leotiomycetes</taxon>
        <taxon>Helotiales</taxon>
        <taxon>Drepanopezizaceae</taxon>
        <taxon>Diplocarpon</taxon>
    </lineage>
</organism>
<gene>
    <name evidence="2" type="ORF">QTJ16_000690</name>
</gene>
<feature type="compositionally biased region" description="Basic and acidic residues" evidence="1">
    <location>
        <begin position="249"/>
        <end position="289"/>
    </location>
</feature>
<feature type="compositionally biased region" description="Basic and acidic residues" evidence="1">
    <location>
        <begin position="389"/>
        <end position="408"/>
    </location>
</feature>
<feature type="compositionally biased region" description="Basic and acidic residues" evidence="1">
    <location>
        <begin position="166"/>
        <end position="190"/>
    </location>
</feature>
<protein>
    <submittedName>
        <fullName evidence="2">Uncharacterized protein</fullName>
    </submittedName>
</protein>
<evidence type="ECO:0000313" key="2">
    <source>
        <dbReference type="EMBL" id="KAK2629870.1"/>
    </source>
</evidence>
<sequence>MSRILAPSAEDEEIMKITHTTYEEAQVELPSVRRQTSMASGKVRGYISRRLSRAPDAPLSTPVPYVEDERPTAMWPQLEEMPADDGLQHTKKAGHQQDYTTYKPIAKPSRNYAPLRSPPSKPPTRQSEPPLPKKAATLSSLVKDKLHRKSFPQSPDSPSASLNEAENERGRGKGQGEAKTRRETDDDQMVKIHTLRKAMHEGKLERVIPPLSTKPPIGTGRGRHAPPRPAQPRFLESASLARIAVPRGEAARTSHSLRLDHERGKGRERGREGEKEGGSRSQGKEKEMGGRIASFIGTSADMLDETRRELQARFRPPFEHLGYPSFSLARKRDAGNAEGDADSDESFFCLGDTGKLKAQLEMTGRAGNEPVGREWVEKCKPGGLGRASRTKELCIEPEDGLRLQERGNGDGNGNFGESEYSSSEYEDEVVVDSSSDDDELKPAPPPLKDWKPLQITKKKPLDPPIDARRPPQVLREKPPASLEEWKPLQIEKQGKVHAPKPRQRNPFKFEDSDTDSDDEHPPPAPPKANHDLIFRPASTKNGLRPNIVDGECDRQVPLRAAVKQSRHAGSETRTEKLRRWEIEGAGDDYAESQKALSRWSSSCGNQAGERDGHWAWKDSGFYQFWDEVLREHGPSIPGSAGMGMKRGQ</sequence>
<feature type="region of interest" description="Disordered" evidence="1">
    <location>
        <begin position="379"/>
        <end position="549"/>
    </location>
</feature>
<feature type="compositionally biased region" description="Acidic residues" evidence="1">
    <location>
        <begin position="424"/>
        <end position="439"/>
    </location>
</feature>
<feature type="compositionally biased region" description="Basic and acidic residues" evidence="1">
    <location>
        <begin position="459"/>
        <end position="486"/>
    </location>
</feature>
<keyword evidence="3" id="KW-1185">Reference proteome</keyword>
<reference evidence="2" key="1">
    <citation type="submission" date="2023-06" db="EMBL/GenBank/DDBJ databases">
        <title>Draft genome of Marssonina rosae.</title>
        <authorList>
            <person name="Cheng Q."/>
        </authorList>
    </citation>
    <scope>NUCLEOTIDE SEQUENCE</scope>
    <source>
        <strain evidence="2">R4</strain>
    </source>
</reference>
<feature type="compositionally biased region" description="Basic residues" evidence="1">
    <location>
        <begin position="495"/>
        <end position="505"/>
    </location>
</feature>
<comment type="caution">
    <text evidence="2">The sequence shown here is derived from an EMBL/GenBank/DDBJ whole genome shotgun (WGS) entry which is preliminary data.</text>
</comment>